<keyword evidence="4" id="KW-1185">Reference proteome</keyword>
<dbReference type="GO" id="GO:0006508">
    <property type="term" value="P:proteolysis"/>
    <property type="evidence" value="ECO:0007669"/>
    <property type="project" value="UniProtKB-KW"/>
</dbReference>
<dbReference type="GO" id="GO:0004190">
    <property type="term" value="F:aspartic-type endopeptidase activity"/>
    <property type="evidence" value="ECO:0007669"/>
    <property type="project" value="InterPro"/>
</dbReference>
<dbReference type="InterPro" id="IPR032799">
    <property type="entry name" value="TAXi_C"/>
</dbReference>
<dbReference type="InterPro" id="IPR033121">
    <property type="entry name" value="PEPTIDASE_A1"/>
</dbReference>
<evidence type="ECO:0000259" key="2">
    <source>
        <dbReference type="PROSITE" id="PS51767"/>
    </source>
</evidence>
<protein>
    <submittedName>
        <fullName evidence="3">Protein ASPARTIC PROTEASE IN GUARD CELL 2-like</fullName>
    </submittedName>
</protein>
<dbReference type="InterPro" id="IPR001461">
    <property type="entry name" value="Aspartic_peptidase_A1"/>
</dbReference>
<dbReference type="AlphaFoldDB" id="A0A3L6RV62"/>
<dbReference type="PANTHER" id="PTHR13683:SF265">
    <property type="entry name" value="PROTEIN ASPARTIC PROTEASE IN GUARD CELL 2"/>
    <property type="match status" value="1"/>
</dbReference>
<organism evidence="3 4">
    <name type="scientific">Panicum miliaceum</name>
    <name type="common">Proso millet</name>
    <name type="synonym">Broomcorn millet</name>
    <dbReference type="NCBI Taxonomy" id="4540"/>
    <lineage>
        <taxon>Eukaryota</taxon>
        <taxon>Viridiplantae</taxon>
        <taxon>Streptophyta</taxon>
        <taxon>Embryophyta</taxon>
        <taxon>Tracheophyta</taxon>
        <taxon>Spermatophyta</taxon>
        <taxon>Magnoliopsida</taxon>
        <taxon>Liliopsida</taxon>
        <taxon>Poales</taxon>
        <taxon>Poaceae</taxon>
        <taxon>PACMAD clade</taxon>
        <taxon>Panicoideae</taxon>
        <taxon>Panicodae</taxon>
        <taxon>Paniceae</taxon>
        <taxon>Panicinae</taxon>
        <taxon>Panicum</taxon>
        <taxon>Panicum sect. Panicum</taxon>
    </lineage>
</organism>
<proteinExistence type="inferred from homology"/>
<name>A0A3L6RV62_PANMI</name>
<comment type="similarity">
    <text evidence="1">Belongs to the peptidase A1 family.</text>
</comment>
<dbReference type="Pfam" id="PF14541">
    <property type="entry name" value="TAXi_C"/>
    <property type="match status" value="1"/>
</dbReference>
<dbReference type="OrthoDB" id="2747330at2759"/>
<dbReference type="EMBL" id="PQIB02000007">
    <property type="protein sequence ID" value="RLN09475.1"/>
    <property type="molecule type" value="Genomic_DNA"/>
</dbReference>
<feature type="domain" description="Peptidase A1" evidence="2">
    <location>
        <begin position="1"/>
        <end position="292"/>
    </location>
</feature>
<sequence length="292" mass="30552">MSSAPWCFCETPLPFRFYHIFALGVSSHARLLRAVRPRRGQRRVLRPRWRRLAAHGAVPHGGLRQRCHLGSVQAVPAVLRAAAQADPLFDPASSTTFSSVSCGSAICRMLSSSGCGDAGRCQYEVSYGDGSYTKGVLALETLTFGGTTEGVAIGCGHRNHDLFVGAAGLLGLGWGPMSLVGQLGGAAGGALSYCLASRGPGCNADAGSLVLGRSKAVPEGAVWVPLVRNPQAPSFYYVGLSGIGVVDDWLPLEAGLFDLSDDGAGGVVMDTGTAVTRARVRRACRCWTRATT</sequence>
<dbReference type="Proteomes" id="UP000275267">
    <property type="component" value="Unassembled WGS sequence"/>
</dbReference>
<evidence type="ECO:0000313" key="4">
    <source>
        <dbReference type="Proteomes" id="UP000275267"/>
    </source>
</evidence>
<comment type="caution">
    <text evidence="3">The sequence shown here is derived from an EMBL/GenBank/DDBJ whole genome shotgun (WGS) entry which is preliminary data.</text>
</comment>
<dbReference type="STRING" id="4540.A0A3L6RV62"/>
<accession>A0A3L6RV62</accession>
<dbReference type="Pfam" id="PF14543">
    <property type="entry name" value="TAXi_N"/>
    <property type="match status" value="1"/>
</dbReference>
<evidence type="ECO:0000256" key="1">
    <source>
        <dbReference type="ARBA" id="ARBA00007447"/>
    </source>
</evidence>
<evidence type="ECO:0000313" key="3">
    <source>
        <dbReference type="EMBL" id="RLN09475.1"/>
    </source>
</evidence>
<dbReference type="PROSITE" id="PS51767">
    <property type="entry name" value="PEPTIDASE_A1"/>
    <property type="match status" value="1"/>
</dbReference>
<dbReference type="InterPro" id="IPR032861">
    <property type="entry name" value="TAXi_N"/>
</dbReference>
<gene>
    <name evidence="3" type="ORF">C2845_PM11G02310</name>
</gene>
<dbReference type="SUPFAM" id="SSF50630">
    <property type="entry name" value="Acid proteases"/>
    <property type="match status" value="1"/>
</dbReference>
<dbReference type="InterPro" id="IPR021109">
    <property type="entry name" value="Peptidase_aspartic_dom_sf"/>
</dbReference>
<dbReference type="PANTHER" id="PTHR13683">
    <property type="entry name" value="ASPARTYL PROTEASES"/>
    <property type="match status" value="1"/>
</dbReference>
<reference evidence="4" key="1">
    <citation type="journal article" date="2019" name="Nat. Commun.">
        <title>The genome of broomcorn millet.</title>
        <authorList>
            <person name="Zou C."/>
            <person name="Miki D."/>
            <person name="Li D."/>
            <person name="Tang Q."/>
            <person name="Xiao L."/>
            <person name="Rajput S."/>
            <person name="Deng P."/>
            <person name="Jia W."/>
            <person name="Huang R."/>
            <person name="Zhang M."/>
            <person name="Sun Y."/>
            <person name="Hu J."/>
            <person name="Fu X."/>
            <person name="Schnable P.S."/>
            <person name="Li F."/>
            <person name="Zhang H."/>
            <person name="Feng B."/>
            <person name="Zhu X."/>
            <person name="Liu R."/>
            <person name="Schnable J.C."/>
            <person name="Zhu J.-K."/>
            <person name="Zhang H."/>
        </authorList>
    </citation>
    <scope>NUCLEOTIDE SEQUENCE [LARGE SCALE GENOMIC DNA]</scope>
</reference>
<dbReference type="Gene3D" id="2.40.70.10">
    <property type="entry name" value="Acid Proteases"/>
    <property type="match status" value="2"/>
</dbReference>